<name>A0A2T0QC70_9ACTN</name>
<proteinExistence type="predicted"/>
<dbReference type="EMBL" id="PVZC01000001">
    <property type="protein sequence ID" value="PRY01470.1"/>
    <property type="molecule type" value="Genomic_DNA"/>
</dbReference>
<comment type="caution">
    <text evidence="1">The sequence shown here is derived from an EMBL/GenBank/DDBJ whole genome shotgun (WGS) entry which is preliminary data.</text>
</comment>
<organism evidence="1 2">
    <name type="scientific">Allonocardiopsis opalescens</name>
    <dbReference type="NCBI Taxonomy" id="1144618"/>
    <lineage>
        <taxon>Bacteria</taxon>
        <taxon>Bacillati</taxon>
        <taxon>Actinomycetota</taxon>
        <taxon>Actinomycetes</taxon>
        <taxon>Streptosporangiales</taxon>
        <taxon>Allonocardiopsis</taxon>
    </lineage>
</organism>
<dbReference type="OrthoDB" id="3915723at2"/>
<evidence type="ECO:0000313" key="2">
    <source>
        <dbReference type="Proteomes" id="UP000237846"/>
    </source>
</evidence>
<sequence>MSEQSDTSAIERRQRERMERALADRDARIHELQVRLAALEGSASLAVGRVLTEAARRPRRLPRLPGDLFRLWRGKGRGAASPPPPPDRPGFVGYDEDRLLVGYPGPPPERLVVAGVLGPGLRDMLDPYVHLVPLLPHDAGVVFDAVEVDLVLVTASAASVGSPWNHLGDPAALDRTRALGRVLASARGRGVPTVLWQDAGAPPGLATLDFDHVEHDDCGVALHVFNPVALDAGRERAPLYAGPGSALSAAPLAELRERGDLTALDPPWPGLAALLRRHTLALGLDPVRTVQHLASGSRVVALGARPRGIGTDGVPGEVLRSVDDPAKVAPELAAARAEPPVGADELRATLRALFLRAATPVRLSGLLARAGLTEAAEQVLSGRRVAVLARPADETEAERLADDLVAQLHQPAELVVPAAADFAAFDRLRSRGVTVRQAAEAPADGDAEPAPWAALAEAAAAEWVAPWHGGQAARWAPGHLADMVCAGECSAADAIGPALLPLDASGWDAAVDYAFTGAVEPALIRRTLARKPTPPSEWGRHGARLLALALERPN</sequence>
<gene>
    <name evidence="1" type="ORF">CLV72_10152</name>
</gene>
<dbReference type="AlphaFoldDB" id="A0A2T0QC70"/>
<protein>
    <submittedName>
        <fullName evidence="1">Uncharacterized protein</fullName>
    </submittedName>
</protein>
<reference evidence="1 2" key="1">
    <citation type="submission" date="2018-03" db="EMBL/GenBank/DDBJ databases">
        <title>Genomic Encyclopedia of Archaeal and Bacterial Type Strains, Phase II (KMG-II): from individual species to whole genera.</title>
        <authorList>
            <person name="Goeker M."/>
        </authorList>
    </citation>
    <scope>NUCLEOTIDE SEQUENCE [LARGE SCALE GENOMIC DNA]</scope>
    <source>
        <strain evidence="1 2">DSM 45601</strain>
    </source>
</reference>
<keyword evidence="2" id="KW-1185">Reference proteome</keyword>
<dbReference type="RefSeq" id="WP_106237212.1">
    <property type="nucleotide sequence ID" value="NZ_PVZC01000001.1"/>
</dbReference>
<evidence type="ECO:0000313" key="1">
    <source>
        <dbReference type="EMBL" id="PRY01470.1"/>
    </source>
</evidence>
<accession>A0A2T0QC70</accession>
<dbReference type="Proteomes" id="UP000237846">
    <property type="component" value="Unassembled WGS sequence"/>
</dbReference>